<dbReference type="EMBL" id="FR872662">
    <property type="protein sequence ID" value="CCB92215.1"/>
    <property type="molecule type" value="Genomic_DNA"/>
</dbReference>
<dbReference type="PIRSF" id="PIRSF016661">
    <property type="entry name" value="BioY"/>
    <property type="match status" value="1"/>
</dbReference>
<dbReference type="GO" id="GO:0015225">
    <property type="term" value="F:biotin transmembrane transporter activity"/>
    <property type="evidence" value="ECO:0007669"/>
    <property type="project" value="UniProtKB-UniRule"/>
</dbReference>
<gene>
    <name evidence="4" type="primary">bioY</name>
    <name evidence="4" type="ORF">WCH_CA13500</name>
</gene>
<evidence type="ECO:0000313" key="4">
    <source>
        <dbReference type="EMBL" id="CCB92215.1"/>
    </source>
</evidence>
<dbReference type="PANTHER" id="PTHR34295">
    <property type="entry name" value="BIOTIN TRANSPORTER BIOY"/>
    <property type="match status" value="1"/>
</dbReference>
<reference evidence="4" key="1">
    <citation type="submission" date="2011-05" db="EMBL/GenBank/DDBJ databases">
        <title>Unity in variety -- the pan-genome of the Chlamydiae.</title>
        <authorList>
            <person name="Collingro A."/>
            <person name="Tischler P."/>
            <person name="Weinmaier T."/>
            <person name="Penz T."/>
            <person name="Heinz E."/>
            <person name="Brunham R.C."/>
            <person name="Read T.D."/>
            <person name="Bavoil P.M."/>
            <person name="Sachse K."/>
            <person name="Kahane S."/>
            <person name="Friedman M.G."/>
            <person name="Rattei T."/>
            <person name="Myers G.S.A."/>
            <person name="Horn M."/>
        </authorList>
    </citation>
    <scope>NUCLEOTIDE SEQUENCE</scope>
    <source>
        <strain evidence="4">2032/99</strain>
    </source>
</reference>
<evidence type="ECO:0000256" key="3">
    <source>
        <dbReference type="SAM" id="Phobius"/>
    </source>
</evidence>
<dbReference type="AlphaFoldDB" id="F8LFE7"/>
<accession>F8LFE7</accession>
<comment type="subcellular location">
    <subcellularLocation>
        <location evidence="2">Cell membrane</location>
        <topology evidence="2">Multi-pass membrane protein</topology>
    </subcellularLocation>
</comment>
<name>F8LFE7_9BACT</name>
<comment type="similarity">
    <text evidence="1 2">Belongs to the BioY family.</text>
</comment>
<sequence length="186" mass="19348">MTIQAISISSHQTEQTSSFSTALFQILGGSLLIALCAQIKIPLFFSPIPLSLQTLAVMLVAGFLGRRKGFFAVASYLGLLCYGLPVAAGGVSAPLALIGASGGYLIGFAVQAYLVGLCAENRSRMSSLALMGALVLISFLQLGLGTLWLGAFIGMNSAFLVGLLPFIPGEILKATAATIFISKRQS</sequence>
<keyword evidence="2" id="KW-0813">Transport</keyword>
<feature type="transmembrane region" description="Helical" evidence="3">
    <location>
        <begin position="95"/>
        <end position="116"/>
    </location>
</feature>
<keyword evidence="3" id="KW-0812">Transmembrane</keyword>
<dbReference type="InterPro" id="IPR003784">
    <property type="entry name" value="BioY"/>
</dbReference>
<dbReference type="GO" id="GO:0005886">
    <property type="term" value="C:plasma membrane"/>
    <property type="evidence" value="ECO:0007669"/>
    <property type="project" value="UniProtKB-SubCell"/>
</dbReference>
<protein>
    <recommendedName>
        <fullName evidence="2">Biotin transporter</fullName>
    </recommendedName>
</protein>
<feature type="transmembrane region" description="Helical" evidence="3">
    <location>
        <begin position="47"/>
        <end position="64"/>
    </location>
</feature>
<dbReference type="Pfam" id="PF02632">
    <property type="entry name" value="BioY"/>
    <property type="match status" value="1"/>
</dbReference>
<organism evidence="4">
    <name type="scientific">Waddlia chondrophila 2032/99</name>
    <dbReference type="NCBI Taxonomy" id="765953"/>
    <lineage>
        <taxon>Bacteria</taxon>
        <taxon>Pseudomonadati</taxon>
        <taxon>Chlamydiota</taxon>
        <taxon>Chlamydiia</taxon>
        <taxon>Parachlamydiales</taxon>
        <taxon>Waddliaceae</taxon>
        <taxon>Waddlia</taxon>
    </lineage>
</organism>
<dbReference type="Gene3D" id="1.10.1760.20">
    <property type="match status" value="1"/>
</dbReference>
<feature type="transmembrane region" description="Helical" evidence="3">
    <location>
        <begin position="21"/>
        <end position="41"/>
    </location>
</feature>
<proteinExistence type="inferred from homology"/>
<evidence type="ECO:0000256" key="1">
    <source>
        <dbReference type="ARBA" id="ARBA00010692"/>
    </source>
</evidence>
<keyword evidence="2" id="KW-1003">Cell membrane</keyword>
<feature type="transmembrane region" description="Helical" evidence="3">
    <location>
        <begin position="128"/>
        <end position="153"/>
    </location>
</feature>
<keyword evidence="2 3" id="KW-0472">Membrane</keyword>
<evidence type="ECO:0000256" key="2">
    <source>
        <dbReference type="PIRNR" id="PIRNR016661"/>
    </source>
</evidence>
<feature type="transmembrane region" description="Helical" evidence="3">
    <location>
        <begin position="71"/>
        <end position="89"/>
    </location>
</feature>
<feature type="transmembrane region" description="Helical" evidence="3">
    <location>
        <begin position="159"/>
        <end position="181"/>
    </location>
</feature>
<keyword evidence="3" id="KW-1133">Transmembrane helix</keyword>
<dbReference type="PANTHER" id="PTHR34295:SF1">
    <property type="entry name" value="BIOTIN TRANSPORTER BIOY"/>
    <property type="match status" value="1"/>
</dbReference>